<sequence length="53" mass="5549">MWKLLIIAAEALAFGGDYPSQEACLHAASYLESSQHAGSGGKNVTAYCYPAGE</sequence>
<reference evidence="1" key="1">
    <citation type="submission" date="2024-06" db="EMBL/GenBank/DDBJ databases">
        <authorList>
            <person name="Lu L."/>
            <person name="Wei N."/>
            <person name="Zhang R."/>
        </authorList>
    </citation>
    <scope>NUCLEOTIDE SEQUENCE</scope>
</reference>
<proteinExistence type="predicted"/>
<accession>A0AAU7VFV1</accession>
<evidence type="ECO:0000313" key="1">
    <source>
        <dbReference type="EMBL" id="XBW75344.1"/>
    </source>
</evidence>
<organism evidence="1">
    <name type="scientific">Dinoroseobacter phage vB_DshS_R26L</name>
    <dbReference type="NCBI Taxonomy" id="3161158"/>
    <lineage>
        <taxon>Viruses</taxon>
        <taxon>Duplodnaviria</taxon>
        <taxon>Heunggongvirae</taxon>
        <taxon>Uroviricota</taxon>
        <taxon>Caudoviricetes</taxon>
        <taxon>Nanhaivirus</taxon>
    </lineage>
</organism>
<gene>
    <name evidence="1" type="ORF">vBDshSR26L_29</name>
</gene>
<dbReference type="EMBL" id="PP882867">
    <property type="protein sequence ID" value="XBW75344.1"/>
    <property type="molecule type" value="Genomic_DNA"/>
</dbReference>
<protein>
    <submittedName>
        <fullName evidence="1">Uncharacterized protein</fullName>
    </submittedName>
</protein>
<name>A0AAU7VFV1_9CAUD</name>